<dbReference type="AlphaFoldDB" id="A0A1M6PQT6"/>
<gene>
    <name evidence="3" type="ORF">SAMN05443507_108108</name>
</gene>
<keyword evidence="2" id="KW-0862">Zinc</keyword>
<proteinExistence type="predicted"/>
<dbReference type="Pfam" id="PF01546">
    <property type="entry name" value="Peptidase_M20"/>
    <property type="match status" value="1"/>
</dbReference>
<evidence type="ECO:0000313" key="3">
    <source>
        <dbReference type="EMBL" id="SHK10306.1"/>
    </source>
</evidence>
<dbReference type="InterPro" id="IPR002933">
    <property type="entry name" value="Peptidase_M20"/>
</dbReference>
<reference evidence="4" key="1">
    <citation type="submission" date="2016-11" db="EMBL/GenBank/DDBJ databases">
        <authorList>
            <person name="Varghese N."/>
            <person name="Submissions S."/>
        </authorList>
    </citation>
    <scope>NUCLEOTIDE SEQUENCE [LARGE SCALE GENOMIC DNA]</scope>
    <source>
        <strain evidence="4">USBA-503</strain>
    </source>
</reference>
<dbReference type="Gene3D" id="3.40.630.10">
    <property type="entry name" value="Zn peptidases"/>
    <property type="match status" value="1"/>
</dbReference>
<dbReference type="PANTHER" id="PTHR43808:SF27">
    <property type="entry name" value="PROTEIN ROCB"/>
    <property type="match status" value="1"/>
</dbReference>
<keyword evidence="4" id="KW-1185">Reference proteome</keyword>
<dbReference type="PANTHER" id="PTHR43808">
    <property type="entry name" value="ACETYLORNITHINE DEACETYLASE"/>
    <property type="match status" value="1"/>
</dbReference>
<evidence type="ECO:0000256" key="2">
    <source>
        <dbReference type="ARBA" id="ARBA00022833"/>
    </source>
</evidence>
<keyword evidence="1" id="KW-0378">Hydrolase</keyword>
<accession>A0A1M6PQT6</accession>
<dbReference type="Proteomes" id="UP000184016">
    <property type="component" value="Unassembled WGS sequence"/>
</dbReference>
<name>A0A1M6PQT6_9BACL</name>
<evidence type="ECO:0000313" key="4">
    <source>
        <dbReference type="Proteomes" id="UP000184016"/>
    </source>
</evidence>
<dbReference type="EMBL" id="FRAF01000008">
    <property type="protein sequence ID" value="SHK10306.1"/>
    <property type="molecule type" value="Genomic_DNA"/>
</dbReference>
<dbReference type="PROSITE" id="PS00758">
    <property type="entry name" value="ARGE_DAPE_CPG2_1"/>
    <property type="match status" value="1"/>
</dbReference>
<dbReference type="InterPro" id="IPR001261">
    <property type="entry name" value="ArgE/DapE_CS"/>
</dbReference>
<dbReference type="GO" id="GO:0016787">
    <property type="term" value="F:hydrolase activity"/>
    <property type="evidence" value="ECO:0007669"/>
    <property type="project" value="UniProtKB-KW"/>
</dbReference>
<dbReference type="InterPro" id="IPR050072">
    <property type="entry name" value="Peptidase_M20A"/>
</dbReference>
<dbReference type="SUPFAM" id="SSF53187">
    <property type="entry name" value="Zn-dependent exopeptidases"/>
    <property type="match status" value="1"/>
</dbReference>
<dbReference type="RefSeq" id="WP_072873700.1">
    <property type="nucleotide sequence ID" value="NZ_FRAF01000008.1"/>
</dbReference>
<organism evidence="3 4">
    <name type="scientific">Alicyclobacillus tolerans</name>
    <dbReference type="NCBI Taxonomy" id="90970"/>
    <lineage>
        <taxon>Bacteria</taxon>
        <taxon>Bacillati</taxon>
        <taxon>Bacillota</taxon>
        <taxon>Bacilli</taxon>
        <taxon>Bacillales</taxon>
        <taxon>Alicyclobacillaceae</taxon>
        <taxon>Alicyclobacillus</taxon>
    </lineage>
</organism>
<protein>
    <submittedName>
        <fullName evidence="3">Arginine utilization protein RocB</fullName>
    </submittedName>
</protein>
<dbReference type="STRING" id="1830138.SAMN05443507_108108"/>
<sequence length="517" mass="58108">MTELSTLTRKLTLDLTAIPSVNGSSGETAIIEFLYHRLKRLPAVQKGKVKLFLIPSMDDPLFRPTLIAHYSGTGKQGLLLFGHTDTVGTNDYGPFESLAHRPLELTELAKSGALGEAAAKRASSGRFLFGRGILDMKSGVAAACTVFEKMVEASIDMHLFFAATPDEEVGSRGAKTLSRWLEDYTTNHNIHLQWVLNTDYTEQPKVGDPYPIYAGSIGKLLPAVYVRGLPSHAAEPEHGIDPNYLLSRITQKLVYCSDLVDATENERCPLPVSLYQRDDKPFYDVQTAISASAYYNLFHMTRSPSEQLKRISELIEEEMNNTILHLHSLQASQVLPEKIPVYTYENIWNHASEEVRSDTLRYSESLTLSVELRERCRLMVDFLIQRGNFKGPLIVVYFANGLIPRVNTPSLMQNRFWPIVEQFSRETKIPYFCRTYFPYISDLSFLSQSPDWEDETFAKNFPAQSYASPGTTLQTATFMIGTSGVGAHRPDESVDAVYTFETLPKLLAHIVQSLETH</sequence>
<evidence type="ECO:0000256" key="1">
    <source>
        <dbReference type="ARBA" id="ARBA00022801"/>
    </source>
</evidence>
<dbReference type="OrthoDB" id="9815360at2"/>